<proteinExistence type="predicted"/>
<gene>
    <name evidence="1" type="ORF">QTG54_006269</name>
</gene>
<sequence>MGVEIIGYGAFTHCVELTDLEFGYKLETIRQYAFSHCCSLRSIVMPSVTIIEMYAFNDCVQMTDLDLSERLETIGQRAFHNCNRLRRITLPLRDNIIEGYVFYNCAKLTTVDLVGGIHKTVASLHLESWRNEMNGEINRINQTLPNARRREISVTFLTQQWMRSVIRRLDHYKVEHKAMLKEATTLLELALWKADLNEKEEGAVEREGVRTTRGQGVIKVATIALIYSKSRSFYAFGPLSNGKIPAASRTPGEHWSFMANNVEFVRTMTEPLHRIQHREDTTNEGKKRRKEFELFESIEKVDFGGEDGHVAEHTDFMDLEGIRQQMLMLAVEAMENYKTTAQTHFPFGNISNADTNKA</sequence>
<dbReference type="SUPFAM" id="SSF52058">
    <property type="entry name" value="L domain-like"/>
    <property type="match status" value="1"/>
</dbReference>
<name>A0AAD8YC06_9STRA</name>
<dbReference type="Pfam" id="PF13306">
    <property type="entry name" value="LRR_5"/>
    <property type="match status" value="1"/>
</dbReference>
<dbReference type="InterPro" id="IPR026906">
    <property type="entry name" value="LRR_5"/>
</dbReference>
<accession>A0AAD8YC06</accession>
<dbReference type="AlphaFoldDB" id="A0AAD8YC06"/>
<dbReference type="Gene3D" id="3.80.10.10">
    <property type="entry name" value="Ribonuclease Inhibitor"/>
    <property type="match status" value="1"/>
</dbReference>
<evidence type="ECO:0000313" key="2">
    <source>
        <dbReference type="Proteomes" id="UP001224775"/>
    </source>
</evidence>
<dbReference type="EMBL" id="JATAAI010000010">
    <property type="protein sequence ID" value="KAK1742672.1"/>
    <property type="molecule type" value="Genomic_DNA"/>
</dbReference>
<evidence type="ECO:0000313" key="1">
    <source>
        <dbReference type="EMBL" id="KAK1742672.1"/>
    </source>
</evidence>
<dbReference type="PANTHER" id="PTHR45661:SF3">
    <property type="entry name" value="IG-LIKE DOMAIN-CONTAINING PROTEIN"/>
    <property type="match status" value="1"/>
</dbReference>
<organism evidence="1 2">
    <name type="scientific">Skeletonema marinoi</name>
    <dbReference type="NCBI Taxonomy" id="267567"/>
    <lineage>
        <taxon>Eukaryota</taxon>
        <taxon>Sar</taxon>
        <taxon>Stramenopiles</taxon>
        <taxon>Ochrophyta</taxon>
        <taxon>Bacillariophyta</taxon>
        <taxon>Coscinodiscophyceae</taxon>
        <taxon>Thalassiosirophycidae</taxon>
        <taxon>Thalassiosirales</taxon>
        <taxon>Skeletonemataceae</taxon>
        <taxon>Skeletonema</taxon>
        <taxon>Skeletonema marinoi-dohrnii complex</taxon>
    </lineage>
</organism>
<keyword evidence="2" id="KW-1185">Reference proteome</keyword>
<dbReference type="InterPro" id="IPR032675">
    <property type="entry name" value="LRR_dom_sf"/>
</dbReference>
<comment type="caution">
    <text evidence="1">The sequence shown here is derived from an EMBL/GenBank/DDBJ whole genome shotgun (WGS) entry which is preliminary data.</text>
</comment>
<dbReference type="InterPro" id="IPR053139">
    <property type="entry name" value="Surface_bspA-like"/>
</dbReference>
<protein>
    <submittedName>
        <fullName evidence="1">Leucine-rich repeat domain-containing protein</fullName>
    </submittedName>
</protein>
<dbReference type="PANTHER" id="PTHR45661">
    <property type="entry name" value="SURFACE ANTIGEN"/>
    <property type="match status" value="1"/>
</dbReference>
<dbReference type="Proteomes" id="UP001224775">
    <property type="component" value="Unassembled WGS sequence"/>
</dbReference>
<reference evidence="1" key="1">
    <citation type="submission" date="2023-06" db="EMBL/GenBank/DDBJ databases">
        <title>Survivors Of The Sea: Transcriptome response of Skeletonema marinoi to long-term dormancy.</title>
        <authorList>
            <person name="Pinder M.I.M."/>
            <person name="Kourtchenko O."/>
            <person name="Robertson E.K."/>
            <person name="Larsson T."/>
            <person name="Maumus F."/>
            <person name="Osuna-Cruz C.M."/>
            <person name="Vancaester E."/>
            <person name="Stenow R."/>
            <person name="Vandepoele K."/>
            <person name="Ploug H."/>
            <person name="Bruchert V."/>
            <person name="Godhe A."/>
            <person name="Topel M."/>
        </authorList>
    </citation>
    <scope>NUCLEOTIDE SEQUENCE</scope>
    <source>
        <strain evidence="1">R05AC</strain>
    </source>
</reference>